<name>A0A1E8PMX8_9BURK</name>
<dbReference type="EMBL" id="MAQB02000006">
    <property type="protein sequence ID" value="OFJ47297.1"/>
    <property type="molecule type" value="Genomic_DNA"/>
</dbReference>
<proteinExistence type="predicted"/>
<organism evidence="1 2">
    <name type="scientific">Janthinobacterium lividum</name>
    <dbReference type="NCBI Taxonomy" id="29581"/>
    <lineage>
        <taxon>Bacteria</taxon>
        <taxon>Pseudomonadati</taxon>
        <taxon>Pseudomonadota</taxon>
        <taxon>Betaproteobacteria</taxon>
        <taxon>Burkholderiales</taxon>
        <taxon>Oxalobacteraceae</taxon>
        <taxon>Janthinobacterium</taxon>
    </lineage>
</organism>
<dbReference type="Proteomes" id="UP000092634">
    <property type="component" value="Unassembled WGS sequence"/>
</dbReference>
<dbReference type="AlphaFoldDB" id="A0A1E8PMX8"/>
<sequence length="188" mass="20590">MLVVRLRIHGLGRHFNARDAGIDGNRIAGRESHFDGVVEQLFLRTFFAAHALFIGQDDQRAGPFDDIEIGQFAHGAHAKRLLQDLGILRADAAQGADGRIDDVAEAFVGIFLVDDGIDIHGMSFRFYKRACAAPWAAERLCCMGRMHASTMAVQSAPVCAQPYATTGTAPWPSTNNHLMHRTRMMGGD</sequence>
<protein>
    <submittedName>
        <fullName evidence="1">Uncharacterized protein</fullName>
    </submittedName>
</protein>
<gene>
    <name evidence="1" type="ORF">BA896_015970</name>
</gene>
<evidence type="ECO:0000313" key="1">
    <source>
        <dbReference type="EMBL" id="OFJ47297.1"/>
    </source>
</evidence>
<evidence type="ECO:0000313" key="2">
    <source>
        <dbReference type="Proteomes" id="UP000092634"/>
    </source>
</evidence>
<comment type="caution">
    <text evidence="1">The sequence shown here is derived from an EMBL/GenBank/DDBJ whole genome shotgun (WGS) entry which is preliminary data.</text>
</comment>
<accession>A0A1E8PMX8</accession>
<reference evidence="1 2" key="1">
    <citation type="submission" date="2016-10" db="EMBL/GenBank/DDBJ databases">
        <title>Updated version of Genome Assembly of Janthinobacterium lividum ERGS5:01.</title>
        <authorList>
            <person name="Kumar R."/>
            <person name="Acharya V."/>
            <person name="Singh D."/>
        </authorList>
    </citation>
    <scope>NUCLEOTIDE SEQUENCE [LARGE SCALE GENOMIC DNA]</scope>
    <source>
        <strain evidence="1 2">ERGS5:01</strain>
    </source>
</reference>